<dbReference type="Proteomes" id="UP000290958">
    <property type="component" value="Unassembled WGS sequence"/>
</dbReference>
<dbReference type="PANTHER" id="PTHR37318:SF1">
    <property type="entry name" value="BSL7504 PROTEIN"/>
    <property type="match status" value="1"/>
</dbReference>
<dbReference type="InterPro" id="IPR036390">
    <property type="entry name" value="WH_DNA-bd_sf"/>
</dbReference>
<sequence>MADRPKAPFAFDGLDRILHERARLSIMTSLADHPKGLSFTELRELSGLTDGNLSRHVQILEEAGMVLVTKGFEGRRPLTTCALTDDGRVRFSDYLAVLEQVLSSARRKGEAGGNLKEKFI</sequence>
<gene>
    <name evidence="2" type="ORF">EQG66_00730</name>
</gene>
<dbReference type="OrthoDB" id="194599at2"/>
<dbReference type="PANTHER" id="PTHR37318">
    <property type="entry name" value="BSL7504 PROTEIN"/>
    <property type="match status" value="1"/>
</dbReference>
<dbReference type="AlphaFoldDB" id="A0A4Q1KLL8"/>
<dbReference type="InterPro" id="IPR001845">
    <property type="entry name" value="HTH_ArsR_DNA-bd_dom"/>
</dbReference>
<dbReference type="Gene3D" id="1.10.10.10">
    <property type="entry name" value="Winged helix-like DNA-binding domain superfamily/Winged helix DNA-binding domain"/>
    <property type="match status" value="1"/>
</dbReference>
<proteinExistence type="predicted"/>
<name>A0A4Q1KLL8_9SPHN</name>
<reference evidence="3" key="1">
    <citation type="submission" date="2019-01" db="EMBL/GenBank/DDBJ databases">
        <title>Cytophagaceae bacterium strain CAR-16.</title>
        <authorList>
            <person name="Chen W.-M."/>
        </authorList>
    </citation>
    <scope>NUCLEOTIDE SEQUENCE [LARGE SCALE GENOMIC DNA]</scope>
    <source>
        <strain evidence="3">CHR27</strain>
    </source>
</reference>
<dbReference type="RefSeq" id="WP_129402635.1">
    <property type="nucleotide sequence ID" value="NZ_SBKP01000001.1"/>
</dbReference>
<evidence type="ECO:0000259" key="1">
    <source>
        <dbReference type="SMART" id="SM00418"/>
    </source>
</evidence>
<dbReference type="InterPro" id="IPR011991">
    <property type="entry name" value="ArsR-like_HTH"/>
</dbReference>
<keyword evidence="3" id="KW-1185">Reference proteome</keyword>
<dbReference type="InterPro" id="IPR036388">
    <property type="entry name" value="WH-like_DNA-bd_sf"/>
</dbReference>
<organism evidence="2 3">
    <name type="scientific">Sphingobium fluviale</name>
    <dbReference type="NCBI Taxonomy" id="2506423"/>
    <lineage>
        <taxon>Bacteria</taxon>
        <taxon>Pseudomonadati</taxon>
        <taxon>Pseudomonadota</taxon>
        <taxon>Alphaproteobacteria</taxon>
        <taxon>Sphingomonadales</taxon>
        <taxon>Sphingomonadaceae</taxon>
        <taxon>Sphingobium</taxon>
    </lineage>
</organism>
<evidence type="ECO:0000313" key="3">
    <source>
        <dbReference type="Proteomes" id="UP000290958"/>
    </source>
</evidence>
<dbReference type="SMART" id="SM00418">
    <property type="entry name" value="HTH_ARSR"/>
    <property type="match status" value="1"/>
</dbReference>
<accession>A0A4Q1KLL8</accession>
<evidence type="ECO:0000313" key="2">
    <source>
        <dbReference type="EMBL" id="RXR30851.1"/>
    </source>
</evidence>
<dbReference type="CDD" id="cd00090">
    <property type="entry name" value="HTH_ARSR"/>
    <property type="match status" value="1"/>
</dbReference>
<dbReference type="EMBL" id="SBKP01000001">
    <property type="protein sequence ID" value="RXR30851.1"/>
    <property type="molecule type" value="Genomic_DNA"/>
</dbReference>
<dbReference type="GO" id="GO:0003700">
    <property type="term" value="F:DNA-binding transcription factor activity"/>
    <property type="evidence" value="ECO:0007669"/>
    <property type="project" value="InterPro"/>
</dbReference>
<dbReference type="SUPFAM" id="SSF46785">
    <property type="entry name" value="Winged helix' DNA-binding domain"/>
    <property type="match status" value="1"/>
</dbReference>
<feature type="domain" description="HTH arsR-type" evidence="1">
    <location>
        <begin position="13"/>
        <end position="107"/>
    </location>
</feature>
<comment type="caution">
    <text evidence="2">The sequence shown here is derived from an EMBL/GenBank/DDBJ whole genome shotgun (WGS) entry which is preliminary data.</text>
</comment>
<dbReference type="InterPro" id="IPR027395">
    <property type="entry name" value="WH_DNA-bd_dom"/>
</dbReference>
<dbReference type="Pfam" id="PF13601">
    <property type="entry name" value="HTH_34"/>
    <property type="match status" value="1"/>
</dbReference>
<protein>
    <submittedName>
        <fullName evidence="2">ArsR family transcriptional regulator</fullName>
    </submittedName>
</protein>